<feature type="coiled-coil region" evidence="1">
    <location>
        <begin position="52"/>
        <end position="79"/>
    </location>
</feature>
<reference evidence="4" key="1">
    <citation type="submission" date="2017-02" db="EMBL/GenBank/DDBJ databases">
        <authorList>
            <person name="Varghese N."/>
            <person name="Submissions S."/>
        </authorList>
    </citation>
    <scope>NUCLEOTIDE SEQUENCE [LARGE SCALE GENOMIC DNA]</scope>
    <source>
        <strain evidence="4">UM2</strain>
    </source>
</reference>
<dbReference type="Proteomes" id="UP000189818">
    <property type="component" value="Unassembled WGS sequence"/>
</dbReference>
<keyword evidence="2" id="KW-0472">Membrane</keyword>
<gene>
    <name evidence="3" type="ORF">SAMN06295920_10445</name>
</gene>
<keyword evidence="4" id="KW-1185">Reference proteome</keyword>
<keyword evidence="2" id="KW-1133">Transmembrane helix</keyword>
<sequence length="111" mass="11989">MMNTSIPGNLAEAALPEIDYLGAQGGSLALAFAAGCAACWAFIKAFVTGPINKSYEKRIAALEEQNDRCEARTLQLETLLFYHGPGNLRQAMQTALSEERIERIRQEGGGA</sequence>
<dbReference type="AlphaFoldDB" id="A0A1T5CGI4"/>
<evidence type="ECO:0000313" key="4">
    <source>
        <dbReference type="Proteomes" id="UP000189818"/>
    </source>
</evidence>
<evidence type="ECO:0000313" key="3">
    <source>
        <dbReference type="EMBL" id="SKB58534.1"/>
    </source>
</evidence>
<evidence type="ECO:0000256" key="1">
    <source>
        <dbReference type="SAM" id="Coils"/>
    </source>
</evidence>
<feature type="transmembrane region" description="Helical" evidence="2">
    <location>
        <begin position="20"/>
        <end position="43"/>
    </location>
</feature>
<dbReference type="STRING" id="439228.SAMN06295920_10445"/>
<accession>A0A1T5CGI4</accession>
<dbReference type="EMBL" id="FUYM01000004">
    <property type="protein sequence ID" value="SKB58534.1"/>
    <property type="molecule type" value="Genomic_DNA"/>
</dbReference>
<keyword evidence="2" id="KW-0812">Transmembrane</keyword>
<organism evidence="3 4">
    <name type="scientific">Rhizorhabdus histidinilytica</name>
    <dbReference type="NCBI Taxonomy" id="439228"/>
    <lineage>
        <taxon>Bacteria</taxon>
        <taxon>Pseudomonadati</taxon>
        <taxon>Pseudomonadota</taxon>
        <taxon>Alphaproteobacteria</taxon>
        <taxon>Sphingomonadales</taxon>
        <taxon>Sphingomonadaceae</taxon>
        <taxon>Rhizorhabdus</taxon>
    </lineage>
</organism>
<proteinExistence type="predicted"/>
<name>A0A1T5CGI4_9SPHN</name>
<dbReference type="RefSeq" id="WP_139385075.1">
    <property type="nucleotide sequence ID" value="NZ_FUYM01000004.1"/>
</dbReference>
<evidence type="ECO:0000256" key="2">
    <source>
        <dbReference type="SAM" id="Phobius"/>
    </source>
</evidence>
<protein>
    <submittedName>
        <fullName evidence="3">Uncharacterized protein</fullName>
    </submittedName>
</protein>
<keyword evidence="1" id="KW-0175">Coiled coil</keyword>